<dbReference type="GO" id="GO:0016757">
    <property type="term" value="F:glycosyltransferase activity"/>
    <property type="evidence" value="ECO:0007669"/>
    <property type="project" value="UniProtKB-KW"/>
</dbReference>
<evidence type="ECO:0000313" key="6">
    <source>
        <dbReference type="Proteomes" id="UP000069241"/>
    </source>
</evidence>
<evidence type="ECO:0000256" key="2">
    <source>
        <dbReference type="ARBA" id="ARBA00022676"/>
    </source>
</evidence>
<keyword evidence="6" id="KW-1185">Reference proteome</keyword>
<accession>A0A109W4Y1</accession>
<name>A0A109W4Y1_9BACT</name>
<dbReference type="InterPro" id="IPR029044">
    <property type="entry name" value="Nucleotide-diphossugar_trans"/>
</dbReference>
<proteinExistence type="inferred from homology"/>
<dbReference type="InterPro" id="IPR001173">
    <property type="entry name" value="Glyco_trans_2-like"/>
</dbReference>
<evidence type="ECO:0000256" key="1">
    <source>
        <dbReference type="ARBA" id="ARBA00006739"/>
    </source>
</evidence>
<feature type="domain" description="Glycosyltransferase 2-like" evidence="4">
    <location>
        <begin position="5"/>
        <end position="129"/>
    </location>
</feature>
<evidence type="ECO:0000256" key="3">
    <source>
        <dbReference type="ARBA" id="ARBA00022679"/>
    </source>
</evidence>
<dbReference type="PANTHER" id="PTHR43685:SF5">
    <property type="entry name" value="GLYCOSYLTRANSFERASE EPSE-RELATED"/>
    <property type="match status" value="1"/>
</dbReference>
<evidence type="ECO:0000259" key="4">
    <source>
        <dbReference type="Pfam" id="PF00535"/>
    </source>
</evidence>
<dbReference type="InterPro" id="IPR050834">
    <property type="entry name" value="Glycosyltransf_2"/>
</dbReference>
<comment type="similarity">
    <text evidence="1">Belongs to the glycosyltransferase 2 family.</text>
</comment>
<reference evidence="6" key="1">
    <citation type="submission" date="2016-02" db="EMBL/GenBank/DDBJ databases">
        <authorList>
            <person name="Holder M.E."/>
            <person name="Ajami N.J."/>
            <person name="Petrosino J.F."/>
        </authorList>
    </citation>
    <scope>NUCLEOTIDE SEQUENCE [LARGE SCALE GENOMIC DNA]</scope>
    <source>
        <strain evidence="6">CCUG 45958</strain>
    </source>
</reference>
<sequence>MPLITVAMPAHNAAPYIGEALDSILGQTCRDFELLVVDDGSTDETAQRVADRADARIRLIRLGTNRGRAAARNVALDNARGVYLAWMDADDIAVPRRLEKQLAFLESHSDVAVCGGWLQYFHQSTALERFPRTSEDIRAATVFGTSVVNGCSLLRLDAPRAHGLRYDPALDRAEDFAFWGDLLLGAGQRAANLPEVLLHYRYVRRPFVPRWHVRALLGHVFPHLGLEADVAEAALHAGLVYAPLKTHCARAGARPLLAWLDKLWRAWAASFGDDPAMRRYILFFAAKILSLAPDREDAAAFFRSLDIAGLTKD</sequence>
<protein>
    <submittedName>
        <fullName evidence="5">Glycosyl transferase family 2</fullName>
    </submittedName>
</protein>
<dbReference type="EMBL" id="CP014229">
    <property type="protein sequence ID" value="AMD91188.1"/>
    <property type="molecule type" value="Genomic_DNA"/>
</dbReference>
<keyword evidence="3 5" id="KW-0808">Transferase</keyword>
<organism evidence="5 6">
    <name type="scientific">Desulfovibrio fairfieldensis</name>
    <dbReference type="NCBI Taxonomy" id="44742"/>
    <lineage>
        <taxon>Bacteria</taxon>
        <taxon>Pseudomonadati</taxon>
        <taxon>Thermodesulfobacteriota</taxon>
        <taxon>Desulfovibrionia</taxon>
        <taxon>Desulfovibrionales</taxon>
        <taxon>Desulfovibrionaceae</taxon>
        <taxon>Desulfovibrio</taxon>
    </lineage>
</organism>
<dbReference type="STRING" id="44742.AXF13_14230"/>
<keyword evidence="2" id="KW-0328">Glycosyltransferase</keyword>
<evidence type="ECO:0000313" key="5">
    <source>
        <dbReference type="EMBL" id="AMD91188.1"/>
    </source>
</evidence>
<dbReference type="Pfam" id="PF00535">
    <property type="entry name" value="Glycos_transf_2"/>
    <property type="match status" value="1"/>
</dbReference>
<dbReference type="SUPFAM" id="SSF53448">
    <property type="entry name" value="Nucleotide-diphospho-sugar transferases"/>
    <property type="match status" value="1"/>
</dbReference>
<dbReference type="AlphaFoldDB" id="A0A109W4Y1"/>
<dbReference type="RefSeq" id="WP_062254238.1">
    <property type="nucleotide sequence ID" value="NZ_CP014229.1"/>
</dbReference>
<dbReference type="Proteomes" id="UP000069241">
    <property type="component" value="Chromosome"/>
</dbReference>
<dbReference type="CDD" id="cd00761">
    <property type="entry name" value="Glyco_tranf_GTA_type"/>
    <property type="match status" value="1"/>
</dbReference>
<dbReference type="KEGG" id="dfi:AXF13_14230"/>
<dbReference type="Gene3D" id="3.90.550.10">
    <property type="entry name" value="Spore Coat Polysaccharide Biosynthesis Protein SpsA, Chain A"/>
    <property type="match status" value="1"/>
</dbReference>
<gene>
    <name evidence="5" type="ORF">AXF13_14230</name>
</gene>
<dbReference type="PANTHER" id="PTHR43685">
    <property type="entry name" value="GLYCOSYLTRANSFERASE"/>
    <property type="match status" value="1"/>
</dbReference>